<dbReference type="EMBL" id="QMIF01000001">
    <property type="protein sequence ID" value="TVM36538.1"/>
    <property type="molecule type" value="Genomic_DNA"/>
</dbReference>
<dbReference type="PANTHER" id="PTHR43745:SF2">
    <property type="entry name" value="NITROREDUCTASE MJ1384-RELATED"/>
    <property type="match status" value="1"/>
</dbReference>
<dbReference type="InterPro" id="IPR000415">
    <property type="entry name" value="Nitroreductase-like"/>
</dbReference>
<dbReference type="SUPFAM" id="SSF55469">
    <property type="entry name" value="FMN-dependent nitroreductase-like"/>
    <property type="match status" value="2"/>
</dbReference>
<evidence type="ECO:0000256" key="1">
    <source>
        <dbReference type="SAM" id="MobiDB-lite"/>
    </source>
</evidence>
<gene>
    <name evidence="3" type="ORF">DQK91_01020</name>
</gene>
<protein>
    <recommendedName>
        <fullName evidence="2">Nitroreductase domain-containing protein</fullName>
    </recommendedName>
</protein>
<evidence type="ECO:0000259" key="2">
    <source>
        <dbReference type="Pfam" id="PF00881"/>
    </source>
</evidence>
<dbReference type="OrthoDB" id="9801593at2"/>
<proteinExistence type="predicted"/>
<dbReference type="InterPro" id="IPR029479">
    <property type="entry name" value="Nitroreductase"/>
</dbReference>
<dbReference type="Gene3D" id="3.40.109.10">
    <property type="entry name" value="NADH Oxidase"/>
    <property type="match status" value="2"/>
</dbReference>
<accession>A0A6P1ZPS0</accession>
<feature type="domain" description="Nitroreductase" evidence="2">
    <location>
        <begin position="333"/>
        <end position="512"/>
    </location>
</feature>
<dbReference type="InterPro" id="IPR020051">
    <property type="entry name" value="SagB-type_dehydrogenase"/>
</dbReference>
<sequence>MDGVTYHETTSHHRERMSGGRMDRATQPFPFKRYPDSLERLALPRESGFPAMTMAEALASPEALSQPLSVDRLARLLSLTCGLTASVGTIYLRSNPSAGALYPVETYVALPSGWDAAGDDPGGVFHYDPGDHALTRLRRGDGAAYAATMCRLPEGAGPPAAVFLFTTIFHRTAWKYGNRGYRYVLLDAGHVAENLLLACRAEHLGAAWVTEFADTAANSLLGVDTTREVCMGLAAVYQGQRPDTAPPAQPRGLEPIEDRQVMAEASRTAEGEPDYPMIQEIHEAGNQDKAMAMRPGPILDAEALGLDALETAMLPGAAGLFAGRPMPSLAETILSRRSMRGFLPQQPDSHTANALLRLVCERLEGGGSEPDRTVATLVAMDGGEDGTGLYVLNRKAGSLTRVRTLAERYPDGYLRNGVADACLGQGWLKRAGLIFFFVTDVARLEAELGPRGYRRAGLLAGRLGERVYVGAKALGMGACGVGAFFDGELAAVLGMESPKAAGSGGRILYAVAAGPCKTR</sequence>
<feature type="domain" description="Nitroreductase" evidence="2">
    <location>
        <begin position="66"/>
        <end position="234"/>
    </location>
</feature>
<dbReference type="Pfam" id="PF00881">
    <property type="entry name" value="Nitroreductase"/>
    <property type="match status" value="2"/>
</dbReference>
<dbReference type="Proteomes" id="UP000434052">
    <property type="component" value="Unassembled WGS sequence"/>
</dbReference>
<reference evidence="3 4" key="1">
    <citation type="submission" date="2018-06" db="EMBL/GenBank/DDBJ databases">
        <title>Complete genome of Desulfovibrio marinus P48SEP.</title>
        <authorList>
            <person name="Crispim J.S."/>
            <person name="Vidigal P.M.P."/>
            <person name="Silva L.C.F."/>
            <person name="Araujo L.C."/>
            <person name="Laguardia C.N."/>
            <person name="Dias R.S."/>
            <person name="Sousa M.P."/>
            <person name="Paula S.O."/>
            <person name="Silva C."/>
        </authorList>
    </citation>
    <scope>NUCLEOTIDE SEQUENCE [LARGE SCALE GENOMIC DNA]</scope>
    <source>
        <strain evidence="3 4">P48SEP</strain>
    </source>
</reference>
<dbReference type="CDD" id="cd02142">
    <property type="entry name" value="McbC_SagB-like_oxidoreductase"/>
    <property type="match status" value="1"/>
</dbReference>
<feature type="region of interest" description="Disordered" evidence="1">
    <location>
        <begin position="1"/>
        <end position="29"/>
    </location>
</feature>
<evidence type="ECO:0000313" key="3">
    <source>
        <dbReference type="EMBL" id="TVM36538.1"/>
    </source>
</evidence>
<name>A0A6P1ZPS0_9BACT</name>
<dbReference type="AlphaFoldDB" id="A0A6P1ZPS0"/>
<dbReference type="GO" id="GO:0016491">
    <property type="term" value="F:oxidoreductase activity"/>
    <property type="evidence" value="ECO:0007669"/>
    <property type="project" value="InterPro"/>
</dbReference>
<dbReference type="PANTHER" id="PTHR43745">
    <property type="entry name" value="NITROREDUCTASE MJ1384-RELATED"/>
    <property type="match status" value="1"/>
</dbReference>
<dbReference type="RefSeq" id="WP_144233573.1">
    <property type="nucleotide sequence ID" value="NZ_QMIF01000001.1"/>
</dbReference>
<comment type="caution">
    <text evidence="3">The sequence shown here is derived from an EMBL/GenBank/DDBJ whole genome shotgun (WGS) entry which is preliminary data.</text>
</comment>
<dbReference type="InterPro" id="IPR052544">
    <property type="entry name" value="Bacteriocin_Proc_Enz"/>
</dbReference>
<feature type="compositionally biased region" description="Basic and acidic residues" evidence="1">
    <location>
        <begin position="9"/>
        <end position="24"/>
    </location>
</feature>
<organism evidence="3 4">
    <name type="scientific">Oceanidesulfovibrio marinus</name>
    <dbReference type="NCBI Taxonomy" id="370038"/>
    <lineage>
        <taxon>Bacteria</taxon>
        <taxon>Pseudomonadati</taxon>
        <taxon>Thermodesulfobacteriota</taxon>
        <taxon>Desulfovibrionia</taxon>
        <taxon>Desulfovibrionales</taxon>
        <taxon>Desulfovibrionaceae</taxon>
        <taxon>Oceanidesulfovibrio</taxon>
    </lineage>
</organism>
<evidence type="ECO:0000313" key="4">
    <source>
        <dbReference type="Proteomes" id="UP000434052"/>
    </source>
</evidence>
<dbReference type="NCBIfam" id="TIGR03605">
    <property type="entry name" value="antibiot_sagB"/>
    <property type="match status" value="1"/>
</dbReference>